<dbReference type="GO" id="GO:0016491">
    <property type="term" value="F:oxidoreductase activity"/>
    <property type="evidence" value="ECO:0007669"/>
    <property type="project" value="UniProtKB-KW"/>
</dbReference>
<dbReference type="AlphaFoldDB" id="A0A9X3E203"/>
<keyword evidence="3" id="KW-0520">NAD</keyword>
<protein>
    <submittedName>
        <fullName evidence="5">NAD(P)-dependent oxidoreductase</fullName>
    </submittedName>
</protein>
<evidence type="ECO:0000256" key="1">
    <source>
        <dbReference type="ARBA" id="ARBA00007637"/>
    </source>
</evidence>
<evidence type="ECO:0000313" key="6">
    <source>
        <dbReference type="Proteomes" id="UP001144805"/>
    </source>
</evidence>
<keyword evidence="2" id="KW-0560">Oxidoreductase</keyword>
<dbReference type="Proteomes" id="UP001144805">
    <property type="component" value="Unassembled WGS sequence"/>
</dbReference>
<name>A0A9X3E203_9HYPH</name>
<proteinExistence type="inferred from homology"/>
<organism evidence="5 6">
    <name type="scientific">Kaistia nematophila</name>
    <dbReference type="NCBI Taxonomy" id="2994654"/>
    <lineage>
        <taxon>Bacteria</taxon>
        <taxon>Pseudomonadati</taxon>
        <taxon>Pseudomonadota</taxon>
        <taxon>Alphaproteobacteria</taxon>
        <taxon>Hyphomicrobiales</taxon>
        <taxon>Kaistiaceae</taxon>
        <taxon>Kaistia</taxon>
    </lineage>
</organism>
<dbReference type="PANTHER" id="PTHR43103:SF5">
    <property type="entry name" value="4-EPIMERASE, PUTATIVE (AFU_ORTHOLOGUE AFUA_7G00360)-RELATED"/>
    <property type="match status" value="1"/>
</dbReference>
<evidence type="ECO:0000259" key="4">
    <source>
        <dbReference type="Pfam" id="PF01370"/>
    </source>
</evidence>
<dbReference type="EMBL" id="JAPKNK010000005">
    <property type="protein sequence ID" value="MCX5570281.1"/>
    <property type="molecule type" value="Genomic_DNA"/>
</dbReference>
<comment type="similarity">
    <text evidence="1">Belongs to the NAD(P)-dependent epimerase/dehydratase family.</text>
</comment>
<dbReference type="Pfam" id="PF01370">
    <property type="entry name" value="Epimerase"/>
    <property type="match status" value="1"/>
</dbReference>
<dbReference type="SUPFAM" id="SSF51735">
    <property type="entry name" value="NAD(P)-binding Rossmann-fold domains"/>
    <property type="match status" value="1"/>
</dbReference>
<accession>A0A9X3E203</accession>
<evidence type="ECO:0000256" key="2">
    <source>
        <dbReference type="ARBA" id="ARBA00023002"/>
    </source>
</evidence>
<feature type="domain" description="NAD-dependent epimerase/dehydratase" evidence="4">
    <location>
        <begin position="3"/>
        <end position="194"/>
    </location>
</feature>
<keyword evidence="6" id="KW-1185">Reference proteome</keyword>
<reference evidence="5" key="1">
    <citation type="submission" date="2022-11" db="EMBL/GenBank/DDBJ databases">
        <title>Biodiversity and phylogenetic relationships of bacteria.</title>
        <authorList>
            <person name="Machado R.A.R."/>
            <person name="Bhat A."/>
            <person name="Loulou A."/>
            <person name="Kallel S."/>
        </authorList>
    </citation>
    <scope>NUCLEOTIDE SEQUENCE</scope>
    <source>
        <strain evidence="5">K-TC2</strain>
    </source>
</reference>
<sequence>MKIAITGATGRIGRAITIEALRQGHHVVTIDRVAPAEPEERPNCRFVQADIGDYEALVAAFRGCDALIHMAAIPAPIGYPDHVVHNNNVVGSYNALRAAVEVGIRRIVQASSVNAIGLSFSREGRFDYFPVDEEHPNHSEEPYSLSKWICEQQADSFARRYEDIRIASMRFHLVVDERAKASGVYSAVTREMSKHLWAYTLYDAAARACLLALEAPFTGHEVFYIVAPDTVLEIPTLELAQRFYPDVPIRGDLGGNRSFFSSAKAERLLGWRHDPS</sequence>
<evidence type="ECO:0000256" key="3">
    <source>
        <dbReference type="ARBA" id="ARBA00023027"/>
    </source>
</evidence>
<dbReference type="InterPro" id="IPR001509">
    <property type="entry name" value="Epimerase_deHydtase"/>
</dbReference>
<dbReference type="Gene3D" id="3.40.50.720">
    <property type="entry name" value="NAD(P)-binding Rossmann-like Domain"/>
    <property type="match status" value="1"/>
</dbReference>
<dbReference type="RefSeq" id="WP_266339247.1">
    <property type="nucleotide sequence ID" value="NZ_JAPKNK010000005.1"/>
</dbReference>
<dbReference type="InterPro" id="IPR036291">
    <property type="entry name" value="NAD(P)-bd_dom_sf"/>
</dbReference>
<evidence type="ECO:0000313" key="5">
    <source>
        <dbReference type="EMBL" id="MCX5570281.1"/>
    </source>
</evidence>
<comment type="caution">
    <text evidence="5">The sequence shown here is derived from an EMBL/GenBank/DDBJ whole genome shotgun (WGS) entry which is preliminary data.</text>
</comment>
<dbReference type="PANTHER" id="PTHR43103">
    <property type="entry name" value="NUCLEOSIDE-DIPHOSPHATE-SUGAR EPIMERASE"/>
    <property type="match status" value="1"/>
</dbReference>
<gene>
    <name evidence="5" type="ORF">OSH07_13830</name>
</gene>